<comment type="caution">
    <text evidence="2">The sequence shown here is derived from an EMBL/GenBank/DDBJ whole genome shotgun (WGS) entry which is preliminary data.</text>
</comment>
<organism evidence="2 3">
    <name type="scientific">Halteria grandinella</name>
    <dbReference type="NCBI Taxonomy" id="5974"/>
    <lineage>
        <taxon>Eukaryota</taxon>
        <taxon>Sar</taxon>
        <taxon>Alveolata</taxon>
        <taxon>Ciliophora</taxon>
        <taxon>Intramacronucleata</taxon>
        <taxon>Spirotrichea</taxon>
        <taxon>Stichotrichia</taxon>
        <taxon>Sporadotrichida</taxon>
        <taxon>Halteriidae</taxon>
        <taxon>Halteria</taxon>
    </lineage>
</organism>
<accession>A0A8J8NL69</accession>
<proteinExistence type="predicted"/>
<evidence type="ECO:0000256" key="1">
    <source>
        <dbReference type="SAM" id="MobiDB-lite"/>
    </source>
</evidence>
<keyword evidence="3" id="KW-1185">Reference proteome</keyword>
<reference evidence="2" key="1">
    <citation type="submission" date="2019-06" db="EMBL/GenBank/DDBJ databases">
        <authorList>
            <person name="Zheng W."/>
        </authorList>
    </citation>
    <scope>NUCLEOTIDE SEQUENCE</scope>
    <source>
        <strain evidence="2">QDHG01</strain>
    </source>
</reference>
<feature type="region of interest" description="Disordered" evidence="1">
    <location>
        <begin position="70"/>
        <end position="100"/>
    </location>
</feature>
<evidence type="ECO:0000313" key="3">
    <source>
        <dbReference type="Proteomes" id="UP000785679"/>
    </source>
</evidence>
<feature type="compositionally biased region" description="Polar residues" evidence="1">
    <location>
        <begin position="70"/>
        <end position="83"/>
    </location>
</feature>
<name>A0A8J8NL69_HALGN</name>
<sequence>MLRFREKIIPLMRNNFFDEIFSFKTTAKVLQDVFAQMQYKAIIVYGDLSRLIEEIRLRKLKNGESENIQNQLGQVSSQQTQSLTNKQAKTQKQQNSSMSNLSYHLFKSMERERLYRKCFKR</sequence>
<gene>
    <name evidence="2" type="ORF">FGO68_gene11421</name>
</gene>
<evidence type="ECO:0000313" key="2">
    <source>
        <dbReference type="EMBL" id="TNV77296.1"/>
    </source>
</evidence>
<protein>
    <submittedName>
        <fullName evidence="2">Uncharacterized protein</fullName>
    </submittedName>
</protein>
<dbReference type="EMBL" id="RRYP01012154">
    <property type="protein sequence ID" value="TNV77296.1"/>
    <property type="molecule type" value="Genomic_DNA"/>
</dbReference>
<dbReference type="AlphaFoldDB" id="A0A8J8NL69"/>
<dbReference type="Proteomes" id="UP000785679">
    <property type="component" value="Unassembled WGS sequence"/>
</dbReference>
<feature type="compositionally biased region" description="Low complexity" evidence="1">
    <location>
        <begin position="84"/>
        <end position="95"/>
    </location>
</feature>